<comment type="caution">
    <text evidence="7">The sequence shown here is derived from an EMBL/GenBank/DDBJ whole genome shotgun (WGS) entry which is preliminary data.</text>
</comment>
<dbReference type="InterPro" id="IPR002938">
    <property type="entry name" value="FAD-bd"/>
</dbReference>
<dbReference type="Gene3D" id="3.50.50.60">
    <property type="entry name" value="FAD/NAD(P)-binding domain"/>
    <property type="match status" value="1"/>
</dbReference>
<keyword evidence="4" id="KW-0560">Oxidoreductase</keyword>
<dbReference type="AlphaFoldDB" id="A0A9P5VPB9"/>
<feature type="region of interest" description="Disordered" evidence="5">
    <location>
        <begin position="253"/>
        <end position="281"/>
    </location>
</feature>
<reference evidence="7" key="1">
    <citation type="journal article" date="2020" name="Fungal Divers.">
        <title>Resolving the Mortierellaceae phylogeny through synthesis of multi-gene phylogenetics and phylogenomics.</title>
        <authorList>
            <person name="Vandepol N."/>
            <person name="Liber J."/>
            <person name="Desiro A."/>
            <person name="Na H."/>
            <person name="Kennedy M."/>
            <person name="Barry K."/>
            <person name="Grigoriev I.V."/>
            <person name="Miller A.N."/>
            <person name="O'Donnell K."/>
            <person name="Stajich J.E."/>
            <person name="Bonito G."/>
        </authorList>
    </citation>
    <scope>NUCLEOTIDE SEQUENCE</scope>
    <source>
        <strain evidence="7">NVP1</strain>
    </source>
</reference>
<evidence type="ECO:0000256" key="2">
    <source>
        <dbReference type="ARBA" id="ARBA00022630"/>
    </source>
</evidence>
<keyword evidence="8" id="KW-1185">Reference proteome</keyword>
<evidence type="ECO:0000256" key="5">
    <source>
        <dbReference type="SAM" id="MobiDB-lite"/>
    </source>
</evidence>
<feature type="domain" description="FAD-binding" evidence="6">
    <location>
        <begin position="8"/>
        <end position="176"/>
    </location>
</feature>
<protein>
    <recommendedName>
        <fullName evidence="6">FAD-binding domain-containing protein</fullName>
    </recommendedName>
</protein>
<evidence type="ECO:0000256" key="4">
    <source>
        <dbReference type="ARBA" id="ARBA00023002"/>
    </source>
</evidence>
<dbReference type="Pfam" id="PF01494">
    <property type="entry name" value="FAD_binding_3"/>
    <property type="match status" value="2"/>
</dbReference>
<evidence type="ECO:0000256" key="1">
    <source>
        <dbReference type="ARBA" id="ARBA00007992"/>
    </source>
</evidence>
<dbReference type="InterPro" id="IPR050562">
    <property type="entry name" value="FAD_mOase_fung"/>
</dbReference>
<dbReference type="GO" id="GO:0071949">
    <property type="term" value="F:FAD binding"/>
    <property type="evidence" value="ECO:0007669"/>
    <property type="project" value="InterPro"/>
</dbReference>
<evidence type="ECO:0000313" key="7">
    <source>
        <dbReference type="EMBL" id="KAF9335151.1"/>
    </source>
</evidence>
<keyword evidence="2" id="KW-0285">Flavoprotein</keyword>
<organism evidence="7 8">
    <name type="scientific">Podila minutissima</name>
    <dbReference type="NCBI Taxonomy" id="64525"/>
    <lineage>
        <taxon>Eukaryota</taxon>
        <taxon>Fungi</taxon>
        <taxon>Fungi incertae sedis</taxon>
        <taxon>Mucoromycota</taxon>
        <taxon>Mortierellomycotina</taxon>
        <taxon>Mortierellomycetes</taxon>
        <taxon>Mortierellales</taxon>
        <taxon>Mortierellaceae</taxon>
        <taxon>Podila</taxon>
    </lineage>
</organism>
<feature type="compositionally biased region" description="Low complexity" evidence="5">
    <location>
        <begin position="260"/>
        <end position="281"/>
    </location>
</feature>
<gene>
    <name evidence="7" type="ORF">BG006_000752</name>
</gene>
<comment type="similarity">
    <text evidence="1">Belongs to the paxM FAD-dependent monooxygenase family.</text>
</comment>
<name>A0A9P5VPB9_9FUNG</name>
<accession>A0A9P5VPB9</accession>
<dbReference type="InterPro" id="IPR036188">
    <property type="entry name" value="FAD/NAD-bd_sf"/>
</dbReference>
<evidence type="ECO:0000259" key="6">
    <source>
        <dbReference type="Pfam" id="PF01494"/>
    </source>
</evidence>
<keyword evidence="3" id="KW-0274">FAD</keyword>
<proteinExistence type="inferred from homology"/>
<dbReference type="GO" id="GO:0004497">
    <property type="term" value="F:monooxygenase activity"/>
    <property type="evidence" value="ECO:0007669"/>
    <property type="project" value="InterPro"/>
</dbReference>
<feature type="domain" description="FAD-binding" evidence="6">
    <location>
        <begin position="328"/>
        <end position="405"/>
    </location>
</feature>
<sequence>MPNSTQPKVLIVGAGLGGLCLGILLEHAGIEFEIFEQASIFKPIGAAVSLTAGVLACLKQIGIYEDVVRNSKVARCTKLFNEKRQEYTSIDWSFAKDITGYDTFIIACPVFYSMLLRQIPLHKIHMGKKVLSLQQNESGVTLFCSDSRSYFGDLLVGADGTSSIVRTNMYTQMKNRNVLPLADEAEIRYTCECLVGQTKALDSRLFPELKQDTCILNTIVGYDGPYKWATLTTGHSISWGVYHFFNDKDTKEKRNRDLSSQHPSSSTLSSSSESSHSYSSQKYTEWGPEATDIMCNNVRDFAVPGGNGKLTMGDLIDNTSRDFIAKGMMAERVFETWSYGRIVLLGDACHPMDPYGGQGAVNAMQDAIALANWINVLPSRSQEDIEAIYEEYKAERLPSAKNSFQATRLISLTNSRGIAGTCSRFVAKKTPVWIRRYMARKMAQARPQVSFLPCVPDQGEVAAIELPSYTKTKHLAEQKAARKTF</sequence>
<dbReference type="EMBL" id="JAAAUY010000113">
    <property type="protein sequence ID" value="KAF9335151.1"/>
    <property type="molecule type" value="Genomic_DNA"/>
</dbReference>
<dbReference type="PANTHER" id="PTHR47356:SF2">
    <property type="entry name" value="FAD-BINDING DOMAIN-CONTAINING PROTEIN-RELATED"/>
    <property type="match status" value="1"/>
</dbReference>
<dbReference type="Proteomes" id="UP000696485">
    <property type="component" value="Unassembled WGS sequence"/>
</dbReference>
<dbReference type="PANTHER" id="PTHR47356">
    <property type="entry name" value="FAD-DEPENDENT MONOOXYGENASE ASQG-RELATED"/>
    <property type="match status" value="1"/>
</dbReference>
<evidence type="ECO:0000256" key="3">
    <source>
        <dbReference type="ARBA" id="ARBA00022827"/>
    </source>
</evidence>
<dbReference type="PRINTS" id="PR00420">
    <property type="entry name" value="RNGMNOXGNASE"/>
</dbReference>
<evidence type="ECO:0000313" key="8">
    <source>
        <dbReference type="Proteomes" id="UP000696485"/>
    </source>
</evidence>
<dbReference type="SUPFAM" id="SSF51905">
    <property type="entry name" value="FAD/NAD(P)-binding domain"/>
    <property type="match status" value="1"/>
</dbReference>